<feature type="compositionally biased region" description="Gly residues" evidence="5">
    <location>
        <begin position="491"/>
        <end position="500"/>
    </location>
</feature>
<dbReference type="InterPro" id="IPR036390">
    <property type="entry name" value="WH_DNA-bd_sf"/>
</dbReference>
<name>A0ABS0NNJ4_9ACTN</name>
<comment type="caution">
    <text evidence="7">The sequence shown here is derived from an EMBL/GenBank/DDBJ whole genome shotgun (WGS) entry which is preliminary data.</text>
</comment>
<dbReference type="Pfam" id="PF00126">
    <property type="entry name" value="HTH_1"/>
    <property type="match status" value="1"/>
</dbReference>
<evidence type="ECO:0000313" key="8">
    <source>
        <dbReference type="Proteomes" id="UP000807371"/>
    </source>
</evidence>
<evidence type="ECO:0000256" key="2">
    <source>
        <dbReference type="ARBA" id="ARBA00023015"/>
    </source>
</evidence>
<evidence type="ECO:0000256" key="4">
    <source>
        <dbReference type="ARBA" id="ARBA00023163"/>
    </source>
</evidence>
<dbReference type="InterPro" id="IPR005119">
    <property type="entry name" value="LysR_subst-bd"/>
</dbReference>
<feature type="compositionally biased region" description="Basic residues" evidence="5">
    <location>
        <begin position="567"/>
        <end position="576"/>
    </location>
</feature>
<proteinExistence type="inferred from homology"/>
<protein>
    <submittedName>
        <fullName evidence="7">LysR family transcriptional regulator</fullName>
    </submittedName>
</protein>
<feature type="compositionally biased region" description="Basic and acidic residues" evidence="5">
    <location>
        <begin position="90"/>
        <end position="110"/>
    </location>
</feature>
<sequence length="576" mass="59055">MDIEIADLRLLKAVAETGSLAGAARRLGTHQGTLSRRLKRIERTTGVVVFRRGHEGATPTAAGRVLLRGADAILPLVDRLVEAAATDPAPDLRDGSEDRPEVVGADDHEVAPGTAGAQGPARNGPEAPPGGPVAGLRPGPPDAPARAPGPPAHGQPGHHPGRARPGRPVRAGEPVRDVAPVRYGDPERLGDPEPADVPVRGGTPDRAGHPVRPAQPVRDGAPARPAGPLREGKPVRPSDPVGDGAPVRPAEPVREGGPVGDGGPARAGEPVGERTADRARTAAKDPVRVGAVPNAVLPLIAGHLGSLLPGTPIALSTADSGTALLDLVRAHRLDLAVLRHRMGIDAPPPDGVQTLAVAEERLLVGVAERHRLAGRRRLTLADLGAETCVLAGPRHGALGRHFLDAVERAAAGGEGRPGLRWAADGAEAAALACALDAVLPCYPCPAPVPGITYLPLDDPAARFQLVLAWPADGQLAAYAPRLAEHARRAYPGGGAAGPGPAGTPPATPDPGRPPDPPAPSPLRRPPTPHHLARHAPTISPPRPHHFAPPPTASPRGPPPDPAARPALRPRHPRSAP</sequence>
<dbReference type="Pfam" id="PF03466">
    <property type="entry name" value="LysR_substrate"/>
    <property type="match status" value="1"/>
</dbReference>
<dbReference type="EMBL" id="JACYXC010000001">
    <property type="protein sequence ID" value="MBH5336779.1"/>
    <property type="molecule type" value="Genomic_DNA"/>
</dbReference>
<dbReference type="PANTHER" id="PTHR30346:SF28">
    <property type="entry name" value="HTH-TYPE TRANSCRIPTIONAL REGULATOR CYNR"/>
    <property type="match status" value="1"/>
</dbReference>
<keyword evidence="8" id="KW-1185">Reference proteome</keyword>
<evidence type="ECO:0000256" key="3">
    <source>
        <dbReference type="ARBA" id="ARBA00023125"/>
    </source>
</evidence>
<keyword evidence="2" id="KW-0805">Transcription regulation</keyword>
<evidence type="ECO:0000259" key="6">
    <source>
        <dbReference type="PROSITE" id="PS50931"/>
    </source>
</evidence>
<dbReference type="Proteomes" id="UP000807371">
    <property type="component" value="Unassembled WGS sequence"/>
</dbReference>
<gene>
    <name evidence="7" type="ORF">IHE55_19190</name>
</gene>
<feature type="compositionally biased region" description="Basic and acidic residues" evidence="5">
    <location>
        <begin position="271"/>
        <end position="282"/>
    </location>
</feature>
<dbReference type="Gene3D" id="3.40.190.10">
    <property type="entry name" value="Periplasmic binding protein-like II"/>
    <property type="match status" value="2"/>
</dbReference>
<feature type="compositionally biased region" description="Pro residues" evidence="5">
    <location>
        <begin position="538"/>
        <end position="562"/>
    </location>
</feature>
<dbReference type="PANTHER" id="PTHR30346">
    <property type="entry name" value="TRANSCRIPTIONAL DUAL REGULATOR HCAR-RELATED"/>
    <property type="match status" value="1"/>
</dbReference>
<dbReference type="SUPFAM" id="SSF53850">
    <property type="entry name" value="Periplasmic binding protein-like II"/>
    <property type="match status" value="1"/>
</dbReference>
<feature type="region of interest" description="Disordered" evidence="5">
    <location>
        <begin position="85"/>
        <end position="282"/>
    </location>
</feature>
<dbReference type="InterPro" id="IPR000847">
    <property type="entry name" value="LysR_HTH_N"/>
</dbReference>
<feature type="domain" description="HTH lysR-type" evidence="6">
    <location>
        <begin position="3"/>
        <end position="60"/>
    </location>
</feature>
<dbReference type="Gene3D" id="1.10.10.10">
    <property type="entry name" value="Winged helix-like DNA-binding domain superfamily/Winged helix DNA-binding domain"/>
    <property type="match status" value="1"/>
</dbReference>
<evidence type="ECO:0000256" key="5">
    <source>
        <dbReference type="SAM" id="MobiDB-lite"/>
    </source>
</evidence>
<keyword evidence="3" id="KW-0238">DNA-binding</keyword>
<feature type="region of interest" description="Disordered" evidence="5">
    <location>
        <begin position="489"/>
        <end position="576"/>
    </location>
</feature>
<evidence type="ECO:0000256" key="1">
    <source>
        <dbReference type="ARBA" id="ARBA00009437"/>
    </source>
</evidence>
<reference evidence="7 8" key="1">
    <citation type="submission" date="2020-09" db="EMBL/GenBank/DDBJ databases">
        <title>Biosynthesis of the nuclear factor of activated T cells inhibitor NFAT-133 and its congeners in Streptomyces pactum.</title>
        <authorList>
            <person name="Zhou W."/>
            <person name="Posri P."/>
            <person name="Abugrain M.E."/>
            <person name="Weisberg A.J."/>
            <person name="Chang J.H."/>
            <person name="Mahmud T."/>
        </authorList>
    </citation>
    <scope>NUCLEOTIDE SEQUENCE [LARGE SCALE GENOMIC DNA]</scope>
    <source>
        <strain evidence="7 8">ATCC 27456</strain>
    </source>
</reference>
<feature type="compositionally biased region" description="Pro residues" evidence="5">
    <location>
        <begin position="501"/>
        <end position="525"/>
    </location>
</feature>
<dbReference type="InterPro" id="IPR036388">
    <property type="entry name" value="WH-like_DNA-bd_sf"/>
</dbReference>
<comment type="similarity">
    <text evidence="1">Belongs to the LysR transcriptional regulatory family.</text>
</comment>
<evidence type="ECO:0000313" key="7">
    <source>
        <dbReference type="EMBL" id="MBH5336779.1"/>
    </source>
</evidence>
<dbReference type="RefSeq" id="WP_197990146.1">
    <property type="nucleotide sequence ID" value="NZ_JACYXC010000001.1"/>
</dbReference>
<dbReference type="SUPFAM" id="SSF46785">
    <property type="entry name" value="Winged helix' DNA-binding domain"/>
    <property type="match status" value="1"/>
</dbReference>
<dbReference type="PROSITE" id="PS50931">
    <property type="entry name" value="HTH_LYSR"/>
    <property type="match status" value="1"/>
</dbReference>
<keyword evidence="4" id="KW-0804">Transcription</keyword>
<feature type="compositionally biased region" description="Pro residues" evidence="5">
    <location>
        <begin position="138"/>
        <end position="153"/>
    </location>
</feature>
<accession>A0ABS0NNJ4</accession>
<organism evidence="7 8">
    <name type="scientific">Streptomyces pactum</name>
    <dbReference type="NCBI Taxonomy" id="68249"/>
    <lineage>
        <taxon>Bacteria</taxon>
        <taxon>Bacillati</taxon>
        <taxon>Actinomycetota</taxon>
        <taxon>Actinomycetes</taxon>
        <taxon>Kitasatosporales</taxon>
        <taxon>Streptomycetaceae</taxon>
        <taxon>Streptomyces</taxon>
    </lineage>
</organism>